<protein>
    <submittedName>
        <fullName evidence="2">Uncharacterized protein</fullName>
    </submittedName>
</protein>
<name>A0A5B7ILW0_PORTR</name>
<evidence type="ECO:0000313" key="2">
    <source>
        <dbReference type="EMBL" id="MPC82959.1"/>
    </source>
</evidence>
<reference evidence="2 3" key="1">
    <citation type="submission" date="2019-05" db="EMBL/GenBank/DDBJ databases">
        <title>Another draft genome of Portunus trituberculatus and its Hox gene families provides insights of decapod evolution.</title>
        <authorList>
            <person name="Jeong J.-H."/>
            <person name="Song I."/>
            <person name="Kim S."/>
            <person name="Choi T."/>
            <person name="Kim D."/>
            <person name="Ryu S."/>
            <person name="Kim W."/>
        </authorList>
    </citation>
    <scope>NUCLEOTIDE SEQUENCE [LARGE SCALE GENOMIC DNA]</scope>
    <source>
        <tissue evidence="2">Muscle</tissue>
    </source>
</reference>
<evidence type="ECO:0000313" key="3">
    <source>
        <dbReference type="Proteomes" id="UP000324222"/>
    </source>
</evidence>
<comment type="caution">
    <text evidence="2">The sequence shown here is derived from an EMBL/GenBank/DDBJ whole genome shotgun (WGS) entry which is preliminary data.</text>
</comment>
<accession>A0A5B7ILW0</accession>
<evidence type="ECO:0000256" key="1">
    <source>
        <dbReference type="SAM" id="MobiDB-lite"/>
    </source>
</evidence>
<dbReference type="Proteomes" id="UP000324222">
    <property type="component" value="Unassembled WGS sequence"/>
</dbReference>
<proteinExistence type="predicted"/>
<gene>
    <name evidence="2" type="ORF">E2C01_077648</name>
</gene>
<organism evidence="2 3">
    <name type="scientific">Portunus trituberculatus</name>
    <name type="common">Swimming crab</name>
    <name type="synonym">Neptunus trituberculatus</name>
    <dbReference type="NCBI Taxonomy" id="210409"/>
    <lineage>
        <taxon>Eukaryota</taxon>
        <taxon>Metazoa</taxon>
        <taxon>Ecdysozoa</taxon>
        <taxon>Arthropoda</taxon>
        <taxon>Crustacea</taxon>
        <taxon>Multicrustacea</taxon>
        <taxon>Malacostraca</taxon>
        <taxon>Eumalacostraca</taxon>
        <taxon>Eucarida</taxon>
        <taxon>Decapoda</taxon>
        <taxon>Pleocyemata</taxon>
        <taxon>Brachyura</taxon>
        <taxon>Eubrachyura</taxon>
        <taxon>Portunoidea</taxon>
        <taxon>Portunidae</taxon>
        <taxon>Portuninae</taxon>
        <taxon>Portunus</taxon>
    </lineage>
</organism>
<dbReference type="AlphaFoldDB" id="A0A5B7ILW0"/>
<keyword evidence="3" id="KW-1185">Reference proteome</keyword>
<feature type="region of interest" description="Disordered" evidence="1">
    <location>
        <begin position="1"/>
        <end position="27"/>
    </location>
</feature>
<sequence>MPRSPLQGRGPKISPGRTPLLITTPNALTPPSTFSTLTSATLAVLDLIFNL</sequence>
<dbReference type="EMBL" id="VSRR010061155">
    <property type="protein sequence ID" value="MPC82959.1"/>
    <property type="molecule type" value="Genomic_DNA"/>
</dbReference>